<reference evidence="4" key="1">
    <citation type="submission" date="2023-07" db="EMBL/GenBank/DDBJ databases">
        <authorList>
            <person name="Stuckert A."/>
        </authorList>
    </citation>
    <scope>NUCLEOTIDE SEQUENCE</scope>
</reference>
<organism evidence="4 5">
    <name type="scientific">Ranitomeya imitator</name>
    <name type="common">mimic poison frog</name>
    <dbReference type="NCBI Taxonomy" id="111125"/>
    <lineage>
        <taxon>Eukaryota</taxon>
        <taxon>Metazoa</taxon>
        <taxon>Chordata</taxon>
        <taxon>Craniata</taxon>
        <taxon>Vertebrata</taxon>
        <taxon>Euteleostomi</taxon>
        <taxon>Amphibia</taxon>
        <taxon>Batrachia</taxon>
        <taxon>Anura</taxon>
        <taxon>Neobatrachia</taxon>
        <taxon>Hyloidea</taxon>
        <taxon>Dendrobatidae</taxon>
        <taxon>Dendrobatinae</taxon>
        <taxon>Ranitomeya</taxon>
    </lineage>
</organism>
<comment type="similarity">
    <text evidence="1">Belongs to the menorin family.</text>
</comment>
<dbReference type="PANTHER" id="PTHR21184:SF3">
    <property type="entry name" value="PROTEIN FAM151B"/>
    <property type="match status" value="1"/>
</dbReference>
<name>A0ABN9LHW9_9NEOB</name>
<dbReference type="InterPro" id="IPR019356">
    <property type="entry name" value="Menorin_dom"/>
</dbReference>
<accession>A0ABN9LHW9</accession>
<comment type="caution">
    <text evidence="4">The sequence shown here is derived from an EMBL/GenBank/DDBJ whole genome shotgun (WGS) entry which is preliminary data.</text>
</comment>
<feature type="region of interest" description="Disordered" evidence="2">
    <location>
        <begin position="1"/>
        <end position="20"/>
    </location>
</feature>
<keyword evidence="5" id="KW-1185">Reference proteome</keyword>
<evidence type="ECO:0000256" key="2">
    <source>
        <dbReference type="SAM" id="MobiDB-lite"/>
    </source>
</evidence>
<evidence type="ECO:0000256" key="1">
    <source>
        <dbReference type="ARBA" id="ARBA00044953"/>
    </source>
</evidence>
<proteinExistence type="inferred from homology"/>
<dbReference type="Proteomes" id="UP001176940">
    <property type="component" value="Unassembled WGS sequence"/>
</dbReference>
<dbReference type="EMBL" id="CAUEEQ010019593">
    <property type="protein sequence ID" value="CAJ0942025.1"/>
    <property type="molecule type" value="Genomic_DNA"/>
</dbReference>
<sequence>MSAESPAAPDTTLSGTSEHPLRPAATLHSFLFQPRPWDPAPLQPVSLDAVLPSMKILDAMKDKIHQPVWINADILHGPGGNVRVEATEFLKTVTSFFPDFTLSLGWTTVWYPDRRNEGYSWEMVREMEKICKGLSQPVTFPVRAVLVRQSWPQLQWLLQTSDR</sequence>
<feature type="domain" description="Menorin-like" evidence="3">
    <location>
        <begin position="46"/>
        <end position="163"/>
    </location>
</feature>
<dbReference type="Pfam" id="PF10223">
    <property type="entry name" value="Menorin_N"/>
    <property type="match status" value="1"/>
</dbReference>
<evidence type="ECO:0000313" key="5">
    <source>
        <dbReference type="Proteomes" id="UP001176940"/>
    </source>
</evidence>
<evidence type="ECO:0000259" key="3">
    <source>
        <dbReference type="Pfam" id="PF10223"/>
    </source>
</evidence>
<gene>
    <name evidence="4" type="ORF">RIMI_LOCUS9443535</name>
</gene>
<evidence type="ECO:0000313" key="4">
    <source>
        <dbReference type="EMBL" id="CAJ0942025.1"/>
    </source>
</evidence>
<dbReference type="PANTHER" id="PTHR21184">
    <property type="entry name" value="MENORIN (DENDRITIC BRANCHING PROTEIN)"/>
    <property type="match status" value="1"/>
</dbReference>
<protein>
    <recommendedName>
        <fullName evidence="3">Menorin-like domain-containing protein</fullName>
    </recommendedName>
</protein>